<dbReference type="AlphaFoldDB" id="A0ABC8V425"/>
<name>A0ABC8V425_9AQUA</name>
<feature type="non-terminal residue" evidence="1">
    <location>
        <position position="1"/>
    </location>
</feature>
<evidence type="ECO:0000313" key="2">
    <source>
        <dbReference type="Proteomes" id="UP001642360"/>
    </source>
</evidence>
<comment type="caution">
    <text evidence="1">The sequence shown here is derived from an EMBL/GenBank/DDBJ whole genome shotgun (WGS) entry which is preliminary data.</text>
</comment>
<dbReference type="EMBL" id="CAUOFW020010279">
    <property type="protein sequence ID" value="CAK9188095.1"/>
    <property type="molecule type" value="Genomic_DNA"/>
</dbReference>
<reference evidence="1 2" key="1">
    <citation type="submission" date="2024-02" db="EMBL/GenBank/DDBJ databases">
        <authorList>
            <person name="Vignale AGUSTIN F."/>
            <person name="Sosa J E."/>
            <person name="Modenutti C."/>
        </authorList>
    </citation>
    <scope>NUCLEOTIDE SEQUENCE [LARGE SCALE GENOMIC DNA]</scope>
</reference>
<evidence type="ECO:0000313" key="1">
    <source>
        <dbReference type="EMBL" id="CAK9188095.1"/>
    </source>
</evidence>
<gene>
    <name evidence="1" type="ORF">ILEXP_LOCUS58725</name>
</gene>
<organism evidence="1 2">
    <name type="scientific">Ilex paraguariensis</name>
    <name type="common">yerba mate</name>
    <dbReference type="NCBI Taxonomy" id="185542"/>
    <lineage>
        <taxon>Eukaryota</taxon>
        <taxon>Viridiplantae</taxon>
        <taxon>Streptophyta</taxon>
        <taxon>Embryophyta</taxon>
        <taxon>Tracheophyta</taxon>
        <taxon>Spermatophyta</taxon>
        <taxon>Magnoliopsida</taxon>
        <taxon>eudicotyledons</taxon>
        <taxon>Gunneridae</taxon>
        <taxon>Pentapetalae</taxon>
        <taxon>asterids</taxon>
        <taxon>campanulids</taxon>
        <taxon>Aquifoliales</taxon>
        <taxon>Aquifoliaceae</taxon>
        <taxon>Ilex</taxon>
    </lineage>
</organism>
<protein>
    <submittedName>
        <fullName evidence="1">Uncharacterized protein</fullName>
    </submittedName>
</protein>
<sequence>GLGRISIASEAWWQICMWYIPCKSRFRLPAYDPKALMFIRTSACPLARGWIGDE</sequence>
<accession>A0ABC8V425</accession>
<keyword evidence="2" id="KW-1185">Reference proteome</keyword>
<proteinExistence type="predicted"/>
<dbReference type="Proteomes" id="UP001642360">
    <property type="component" value="Unassembled WGS sequence"/>
</dbReference>